<keyword evidence="3" id="KW-0378">Hydrolase</keyword>
<dbReference type="InterPro" id="IPR036691">
    <property type="entry name" value="Endo/exonu/phosph_ase_sf"/>
</dbReference>
<evidence type="ECO:0000313" key="4">
    <source>
        <dbReference type="Proteomes" id="UP000886844"/>
    </source>
</evidence>
<comment type="caution">
    <text evidence="3">The sequence shown here is derived from an EMBL/GenBank/DDBJ whole genome shotgun (WGS) entry which is preliminary data.</text>
</comment>
<keyword evidence="3" id="KW-0540">Nuclease</keyword>
<feature type="signal peptide" evidence="1">
    <location>
        <begin position="1"/>
        <end position="25"/>
    </location>
</feature>
<dbReference type="EMBL" id="DXDA01000012">
    <property type="protein sequence ID" value="HIY68035.1"/>
    <property type="molecule type" value="Genomic_DNA"/>
</dbReference>
<proteinExistence type="predicted"/>
<dbReference type="PROSITE" id="PS51257">
    <property type="entry name" value="PROKAR_LIPOPROTEIN"/>
    <property type="match status" value="1"/>
</dbReference>
<evidence type="ECO:0000313" key="3">
    <source>
        <dbReference type="EMBL" id="HIY68035.1"/>
    </source>
</evidence>
<feature type="domain" description="Endonuclease/exonuclease/phosphatase" evidence="2">
    <location>
        <begin position="31"/>
        <end position="274"/>
    </location>
</feature>
<organism evidence="3 4">
    <name type="scientific">Candidatus Alistipes intestinigallinarum</name>
    <dbReference type="NCBI Taxonomy" id="2838440"/>
    <lineage>
        <taxon>Bacteria</taxon>
        <taxon>Pseudomonadati</taxon>
        <taxon>Bacteroidota</taxon>
        <taxon>Bacteroidia</taxon>
        <taxon>Bacteroidales</taxon>
        <taxon>Rikenellaceae</taxon>
        <taxon>Alistipes</taxon>
    </lineage>
</organism>
<dbReference type="PANTHER" id="PTHR12121:SF36">
    <property type="entry name" value="ENDONUCLEASE_EXONUCLEASE_PHOSPHATASE DOMAIN-CONTAINING PROTEIN"/>
    <property type="match status" value="1"/>
</dbReference>
<dbReference type="SUPFAM" id="SSF56219">
    <property type="entry name" value="DNase I-like"/>
    <property type="match status" value="1"/>
</dbReference>
<accession>A0A9D1YYS3</accession>
<dbReference type="InterPro" id="IPR005135">
    <property type="entry name" value="Endo/exonuclease/phosphatase"/>
</dbReference>
<protein>
    <submittedName>
        <fullName evidence="3">Endonuclease/exonuclease/phosphatase family protein</fullName>
    </submittedName>
</protein>
<dbReference type="Proteomes" id="UP000886844">
    <property type="component" value="Unassembled WGS sequence"/>
</dbReference>
<keyword evidence="3" id="KW-0255">Endonuclease</keyword>
<dbReference type="CDD" id="cd09083">
    <property type="entry name" value="EEP-1"/>
    <property type="match status" value="1"/>
</dbReference>
<dbReference type="GO" id="GO:0004519">
    <property type="term" value="F:endonuclease activity"/>
    <property type="evidence" value="ECO:0007669"/>
    <property type="project" value="UniProtKB-KW"/>
</dbReference>
<dbReference type="InterPro" id="IPR050410">
    <property type="entry name" value="CCR4/nocturin_mRNA_transcr"/>
</dbReference>
<evidence type="ECO:0000256" key="1">
    <source>
        <dbReference type="SAM" id="SignalP"/>
    </source>
</evidence>
<name>A0A9D1YYS3_9BACT</name>
<evidence type="ECO:0000259" key="2">
    <source>
        <dbReference type="Pfam" id="PF03372"/>
    </source>
</evidence>
<reference evidence="3" key="1">
    <citation type="journal article" date="2021" name="PeerJ">
        <title>Extensive microbial diversity within the chicken gut microbiome revealed by metagenomics and culture.</title>
        <authorList>
            <person name="Gilroy R."/>
            <person name="Ravi A."/>
            <person name="Getino M."/>
            <person name="Pursley I."/>
            <person name="Horton D.L."/>
            <person name="Alikhan N.F."/>
            <person name="Baker D."/>
            <person name="Gharbi K."/>
            <person name="Hall N."/>
            <person name="Watson M."/>
            <person name="Adriaenssens E.M."/>
            <person name="Foster-Nyarko E."/>
            <person name="Jarju S."/>
            <person name="Secka A."/>
            <person name="Antonio M."/>
            <person name="Oren A."/>
            <person name="Chaudhuri R.R."/>
            <person name="La Ragione R."/>
            <person name="Hildebrand F."/>
            <person name="Pallen M.J."/>
        </authorList>
    </citation>
    <scope>NUCLEOTIDE SEQUENCE</scope>
    <source>
        <strain evidence="3">5134</strain>
    </source>
</reference>
<dbReference type="Pfam" id="PF03372">
    <property type="entry name" value="Exo_endo_phos"/>
    <property type="match status" value="1"/>
</dbReference>
<dbReference type="GO" id="GO:0000175">
    <property type="term" value="F:3'-5'-RNA exonuclease activity"/>
    <property type="evidence" value="ECO:0007669"/>
    <property type="project" value="TreeGrafter"/>
</dbReference>
<keyword evidence="1" id="KW-0732">Signal</keyword>
<dbReference type="Gene3D" id="3.60.10.10">
    <property type="entry name" value="Endonuclease/exonuclease/phosphatase"/>
    <property type="match status" value="1"/>
</dbReference>
<sequence length="283" mass="31731">MKKSVILWTLSAPLLLLTACGPQPKAELNVMTFNMRYDNPHDSANNWQFRRDRVARVIESQTIDIFGAQELLINQLNDLKGLLPGYAEVGVGRDDGAEAGEFNPVFYRTERFELLDWGTFWLSETPEQAGSKGWDGACNRLATWTVLRDREGRELFFINTHLDHVGEMARREGVSLLLERIARLSAGRPVVLTGDFNAEPESAVITHVTESGLLHHTRDAAAECQGPNWSFSAFGRIPESERTLIDYIFVNDGFETLFYAVLPDTLDGGCVSDHAPVMAKLRF</sequence>
<feature type="chain" id="PRO_5039390179" evidence="1">
    <location>
        <begin position="26"/>
        <end position="283"/>
    </location>
</feature>
<gene>
    <name evidence="3" type="ORF">H9828_01310</name>
</gene>
<dbReference type="PANTHER" id="PTHR12121">
    <property type="entry name" value="CARBON CATABOLITE REPRESSOR PROTEIN 4"/>
    <property type="match status" value="1"/>
</dbReference>
<reference evidence="3" key="2">
    <citation type="submission" date="2021-04" db="EMBL/GenBank/DDBJ databases">
        <authorList>
            <person name="Gilroy R."/>
        </authorList>
    </citation>
    <scope>NUCLEOTIDE SEQUENCE</scope>
    <source>
        <strain evidence="3">5134</strain>
    </source>
</reference>
<dbReference type="AlphaFoldDB" id="A0A9D1YYS3"/>